<keyword evidence="4" id="KW-1185">Reference proteome</keyword>
<dbReference type="AlphaFoldDB" id="A0A0Q3QSA7"/>
<reference evidence="3" key="3">
    <citation type="submission" date="2018-08" db="UniProtKB">
        <authorList>
            <consortium name="EnsemblPlants"/>
        </authorList>
    </citation>
    <scope>IDENTIFICATION</scope>
    <source>
        <strain evidence="3">cv. Bd21</strain>
    </source>
</reference>
<dbReference type="Gramene" id="KQK04370">
    <property type="protein sequence ID" value="KQK04370"/>
    <property type="gene ID" value="BRADI_2g13193v3"/>
</dbReference>
<reference evidence="2" key="2">
    <citation type="submission" date="2017-06" db="EMBL/GenBank/DDBJ databases">
        <title>WGS assembly of Brachypodium distachyon.</title>
        <authorList>
            <consortium name="The International Brachypodium Initiative"/>
            <person name="Lucas S."/>
            <person name="Harmon-Smith M."/>
            <person name="Lail K."/>
            <person name="Tice H."/>
            <person name="Grimwood J."/>
            <person name="Bruce D."/>
            <person name="Barry K."/>
            <person name="Shu S."/>
            <person name="Lindquist E."/>
            <person name="Wang M."/>
            <person name="Pitluck S."/>
            <person name="Vogel J.P."/>
            <person name="Garvin D.F."/>
            <person name="Mockler T.C."/>
            <person name="Schmutz J."/>
            <person name="Rokhsar D."/>
            <person name="Bevan M.W."/>
        </authorList>
    </citation>
    <scope>NUCLEOTIDE SEQUENCE</scope>
    <source>
        <strain evidence="2">Bd21</strain>
    </source>
</reference>
<reference evidence="2 3" key="1">
    <citation type="journal article" date="2010" name="Nature">
        <title>Genome sequencing and analysis of the model grass Brachypodium distachyon.</title>
        <authorList>
            <consortium name="International Brachypodium Initiative"/>
        </authorList>
    </citation>
    <scope>NUCLEOTIDE SEQUENCE [LARGE SCALE GENOMIC DNA]</scope>
    <source>
        <strain evidence="2 3">Bd21</strain>
    </source>
</reference>
<dbReference type="InParanoid" id="A0A0Q3QSA7"/>
<name>A0A0Q3QSA7_BRADI</name>
<evidence type="ECO:0000313" key="3">
    <source>
        <dbReference type="EnsemblPlants" id="KQK04370"/>
    </source>
</evidence>
<feature type="transmembrane region" description="Helical" evidence="1">
    <location>
        <begin position="68"/>
        <end position="91"/>
    </location>
</feature>
<evidence type="ECO:0000313" key="2">
    <source>
        <dbReference type="EMBL" id="KQK04370.2"/>
    </source>
</evidence>
<accession>A0A0Q3QSA7</accession>
<keyword evidence="1" id="KW-0812">Transmembrane</keyword>
<keyword evidence="1" id="KW-1133">Transmembrane helix</keyword>
<evidence type="ECO:0000313" key="4">
    <source>
        <dbReference type="Proteomes" id="UP000008810"/>
    </source>
</evidence>
<protein>
    <submittedName>
        <fullName evidence="2 3">Uncharacterized protein</fullName>
    </submittedName>
</protein>
<keyword evidence="1" id="KW-0472">Membrane</keyword>
<organism evidence="2">
    <name type="scientific">Brachypodium distachyon</name>
    <name type="common">Purple false brome</name>
    <name type="synonym">Trachynia distachya</name>
    <dbReference type="NCBI Taxonomy" id="15368"/>
    <lineage>
        <taxon>Eukaryota</taxon>
        <taxon>Viridiplantae</taxon>
        <taxon>Streptophyta</taxon>
        <taxon>Embryophyta</taxon>
        <taxon>Tracheophyta</taxon>
        <taxon>Spermatophyta</taxon>
        <taxon>Magnoliopsida</taxon>
        <taxon>Liliopsida</taxon>
        <taxon>Poales</taxon>
        <taxon>Poaceae</taxon>
        <taxon>BOP clade</taxon>
        <taxon>Pooideae</taxon>
        <taxon>Stipodae</taxon>
        <taxon>Brachypodieae</taxon>
        <taxon>Brachypodium</taxon>
    </lineage>
</organism>
<proteinExistence type="predicted"/>
<evidence type="ECO:0000256" key="1">
    <source>
        <dbReference type="SAM" id="Phobius"/>
    </source>
</evidence>
<dbReference type="Proteomes" id="UP000008810">
    <property type="component" value="Chromosome 2"/>
</dbReference>
<dbReference type="EMBL" id="CM000881">
    <property type="protein sequence ID" value="KQK04370.2"/>
    <property type="molecule type" value="Genomic_DNA"/>
</dbReference>
<sequence length="126" mass="14076">MNHYDGVPEWWPMNIAMYSTGSTTLMEYSSSNLVSRLSTRQPTECSSRRRWSTVVSPLLYSSCCSSPAAFAVFVLVVWAVVLTANSFLLFVRRQLLCAVHRQDVPRVPAADGGSIPLLWLVVCCCR</sequence>
<dbReference type="EnsemblPlants" id="KQK04370">
    <property type="protein sequence ID" value="KQK04370"/>
    <property type="gene ID" value="BRADI_2g13193v3"/>
</dbReference>
<gene>
    <name evidence="2" type="ORF">BRADI_2g13193v3</name>
</gene>